<proteinExistence type="predicted"/>
<dbReference type="SUPFAM" id="SSF75005">
    <property type="entry name" value="Arabinanase/levansucrase/invertase"/>
    <property type="match status" value="1"/>
</dbReference>
<dbReference type="Gene3D" id="2.115.10.20">
    <property type="entry name" value="Glycosyl hydrolase domain, family 43"/>
    <property type="match status" value="1"/>
</dbReference>
<evidence type="ECO:0000313" key="2">
    <source>
        <dbReference type="EMBL" id="TCO41284.1"/>
    </source>
</evidence>
<organism evidence="2 3">
    <name type="scientific">Dokdonella fugitiva</name>
    <dbReference type="NCBI Taxonomy" id="328517"/>
    <lineage>
        <taxon>Bacteria</taxon>
        <taxon>Pseudomonadati</taxon>
        <taxon>Pseudomonadota</taxon>
        <taxon>Gammaproteobacteria</taxon>
        <taxon>Lysobacterales</taxon>
        <taxon>Rhodanobacteraceae</taxon>
        <taxon>Dokdonella</taxon>
    </lineage>
</organism>
<name>A0A4R2IA10_9GAMM</name>
<evidence type="ECO:0000259" key="1">
    <source>
        <dbReference type="Pfam" id="PF24793"/>
    </source>
</evidence>
<dbReference type="EMBL" id="SLWQ01000003">
    <property type="protein sequence ID" value="TCO41284.1"/>
    <property type="molecule type" value="Genomic_DNA"/>
</dbReference>
<dbReference type="Pfam" id="PF24793">
    <property type="entry name" value="GINT1_N"/>
    <property type="match status" value="1"/>
</dbReference>
<accession>A0A4R2IA10</accession>
<dbReference type="RefSeq" id="WP_131996133.1">
    <property type="nucleotide sequence ID" value="NZ_SLWQ01000003.1"/>
</dbReference>
<dbReference type="InterPro" id="IPR023296">
    <property type="entry name" value="Glyco_hydro_beta-prop_sf"/>
</dbReference>
<dbReference type="Proteomes" id="UP000294862">
    <property type="component" value="Unassembled WGS sequence"/>
</dbReference>
<reference evidence="2 3" key="1">
    <citation type="journal article" date="2015" name="Stand. Genomic Sci.">
        <title>Genomic Encyclopedia of Bacterial and Archaeal Type Strains, Phase III: the genomes of soil and plant-associated and newly described type strains.</title>
        <authorList>
            <person name="Whitman W.B."/>
            <person name="Woyke T."/>
            <person name="Klenk H.P."/>
            <person name="Zhou Y."/>
            <person name="Lilburn T.G."/>
            <person name="Beck B.J."/>
            <person name="De Vos P."/>
            <person name="Vandamme P."/>
            <person name="Eisen J.A."/>
            <person name="Garrity G."/>
            <person name="Hugenholtz P."/>
            <person name="Kyrpides N.C."/>
        </authorList>
    </citation>
    <scope>NUCLEOTIDE SEQUENCE [LARGE SCALE GENOMIC DNA]</scope>
    <source>
        <strain evidence="2 3">A3</strain>
    </source>
</reference>
<evidence type="ECO:0000313" key="3">
    <source>
        <dbReference type="Proteomes" id="UP000294862"/>
    </source>
</evidence>
<dbReference type="OrthoDB" id="3771157at2"/>
<gene>
    <name evidence="2" type="ORF">EV148_103204</name>
</gene>
<keyword evidence="3" id="KW-1185">Reference proteome</keyword>
<comment type="caution">
    <text evidence="2">The sequence shown here is derived from an EMBL/GenBank/DDBJ whole genome shotgun (WGS) entry which is preliminary data.</text>
</comment>
<feature type="domain" description="Glucosamine inositolphosphorylceramide transferase 1 N-terminal" evidence="1">
    <location>
        <begin position="306"/>
        <end position="514"/>
    </location>
</feature>
<dbReference type="InterPro" id="IPR056442">
    <property type="entry name" value="GINT1_N"/>
</dbReference>
<sequence>MTQRADAAAPTPLYAPLPPGCRALRVVALVDREVVPAWIAEALAALAADDACELVAVLRAPLPPPRPRHRAIDAFVRIDAALAGAARKATAAVALRDRLAGVPLHDVVAREDAGGLALDERAAALLRALEADLLLGFGLPPPTPAVRALARRGAWFLERDATDARRHGLRHLDALRRGDAVSRGGVVMHDGDGWRLCGGDDWSATAQLSFARNRAYQLLRVPAILVRLLRHLAAGQAPTGETVPAFTPPGVIATVLLALRLAARALRRHLPRLGRAEDWVLAARRTDAPLDPARPDAQGLRVLATPPGRFWADPSLVHHEGRDWLFVEEYPYATRRGRIAVAELDATLAPINVRTVFDEPWHLSYPLVYEWQGELWLTVESSAARTFALHRAIEFPARWAFAAELLRGRNAVDGTLHHDGTHWYLFACISESPLDVDRRVWTDLFLFVADSPLGPWRAHPANPLLSDVRRARPAGKLFAHEGRLIRPAQDCSVDYGYAVVFNEVVALDPQRYEERPLGRIEPDWLRGLRGCHTYNRGAGIEIVDGKRLVPRRHLRAATTPESP</sequence>
<dbReference type="AlphaFoldDB" id="A0A4R2IA10"/>
<protein>
    <recommendedName>
        <fullName evidence="1">Glucosamine inositolphosphorylceramide transferase 1 N-terminal domain-containing protein</fullName>
    </recommendedName>
</protein>